<dbReference type="GeneID" id="119734152"/>
<evidence type="ECO:0000259" key="2">
    <source>
        <dbReference type="Pfam" id="PF00049"/>
    </source>
</evidence>
<dbReference type="Gene3D" id="1.10.100.10">
    <property type="entry name" value="Insulin-like"/>
    <property type="match status" value="1"/>
</dbReference>
<evidence type="ECO:0000313" key="4">
    <source>
        <dbReference type="Proteomes" id="UP000887568"/>
    </source>
</evidence>
<dbReference type="EnsemblMetazoa" id="XM_038207497.1">
    <property type="protein sequence ID" value="XP_038063425.1"/>
    <property type="gene ID" value="LOC119734152"/>
</dbReference>
<feature type="domain" description="Insulin-like" evidence="2">
    <location>
        <begin position="68"/>
        <end position="134"/>
    </location>
</feature>
<sequence length="134" mass="14808">MNLFMVLMLGACAAVALAGPHANAAPPANDGIEVLTGGKIEEDDFEGDDFDVKNKNQYYSRSGPRFRVCGTTTHSWSSFVCHPSGLIHHKRDNDEFLSAGEANTFLMSEGVGKRGMHEECCHEGCWWEEMLEHC</sequence>
<dbReference type="Proteomes" id="UP000887568">
    <property type="component" value="Unplaced"/>
</dbReference>
<reference evidence="3" key="1">
    <citation type="submission" date="2022-11" db="UniProtKB">
        <authorList>
            <consortium name="EnsemblMetazoa"/>
        </authorList>
    </citation>
    <scope>IDENTIFICATION</scope>
</reference>
<feature type="chain" id="PRO_5037111002" description="Insulin-like domain-containing protein" evidence="1">
    <location>
        <begin position="19"/>
        <end position="134"/>
    </location>
</feature>
<dbReference type="GO" id="GO:0005179">
    <property type="term" value="F:hormone activity"/>
    <property type="evidence" value="ECO:0007669"/>
    <property type="project" value="InterPro"/>
</dbReference>
<protein>
    <recommendedName>
        <fullName evidence="2">Insulin-like domain-containing protein</fullName>
    </recommendedName>
</protein>
<keyword evidence="1" id="KW-0732">Signal</keyword>
<dbReference type="RefSeq" id="XP_038063425.1">
    <property type="nucleotide sequence ID" value="XM_038207497.1"/>
</dbReference>
<feature type="signal peptide" evidence="1">
    <location>
        <begin position="1"/>
        <end position="18"/>
    </location>
</feature>
<dbReference type="InterPro" id="IPR036438">
    <property type="entry name" value="Insulin-like_sf"/>
</dbReference>
<dbReference type="GO" id="GO:0005576">
    <property type="term" value="C:extracellular region"/>
    <property type="evidence" value="ECO:0007669"/>
    <property type="project" value="InterPro"/>
</dbReference>
<name>A0A914AHF5_PATMI</name>
<evidence type="ECO:0000256" key="1">
    <source>
        <dbReference type="SAM" id="SignalP"/>
    </source>
</evidence>
<evidence type="ECO:0000313" key="3">
    <source>
        <dbReference type="EnsemblMetazoa" id="XP_038063425.1"/>
    </source>
</evidence>
<proteinExistence type="predicted"/>
<dbReference type="SUPFAM" id="SSF56994">
    <property type="entry name" value="Insulin-like"/>
    <property type="match status" value="1"/>
</dbReference>
<accession>A0A914AHF5</accession>
<dbReference type="AlphaFoldDB" id="A0A914AHF5"/>
<organism evidence="3 4">
    <name type="scientific">Patiria miniata</name>
    <name type="common">Bat star</name>
    <name type="synonym">Asterina miniata</name>
    <dbReference type="NCBI Taxonomy" id="46514"/>
    <lineage>
        <taxon>Eukaryota</taxon>
        <taxon>Metazoa</taxon>
        <taxon>Echinodermata</taxon>
        <taxon>Eleutherozoa</taxon>
        <taxon>Asterozoa</taxon>
        <taxon>Asteroidea</taxon>
        <taxon>Valvatacea</taxon>
        <taxon>Valvatida</taxon>
        <taxon>Asterinidae</taxon>
        <taxon>Patiria</taxon>
    </lineage>
</organism>
<keyword evidence="4" id="KW-1185">Reference proteome</keyword>
<dbReference type="Pfam" id="PF00049">
    <property type="entry name" value="Insulin"/>
    <property type="match status" value="1"/>
</dbReference>
<dbReference type="InterPro" id="IPR016179">
    <property type="entry name" value="Insulin-like"/>
</dbReference>